<dbReference type="GO" id="GO:0006606">
    <property type="term" value="P:protein import into nucleus"/>
    <property type="evidence" value="ECO:0007669"/>
    <property type="project" value="TreeGrafter"/>
</dbReference>
<keyword evidence="2" id="KW-0963">Cytoplasm</keyword>
<dbReference type="Gene3D" id="1.25.10.10">
    <property type="entry name" value="Leucine-rich Repeat Variant"/>
    <property type="match status" value="1"/>
</dbReference>
<sequence>MELEQAMEADGNEDKTFAAMGVAKTITTVVNAVDSNPEILAQVQEIIIPIVKLTLDAKLLDLFDNMYDLVDALTFKLRSISPNMWPVFELTYKLFKSDAVDFLDEMLPSLDNFVSFGVDVFKARPDYCKMVLDIYQTSITSDHLGENDAVNGCKLAESLLLNLRGSVDDALPAIIGTALPVIEKAETNALKLATLNVVVNAVLYNPGAALHILNQAGPTTAPAFFEKWFAAINVESRLPRVHDKKLSIVALCALMEMDPTVIPESVQAGFPGVVSGALKLFQEYPKAVQDLGLLARKDLQEAFEEGDDDDDDDDDSKFLNMNEEDDDVWDEDSAYVEMLANESQRLREKSVKQANGEETSDDEEEDDIEEELGYISPLDIVDPYITFKQALTTFQMKNGNGYQIATTSLTAELQTFLMEVMRLADEHAAAAAAVVVPSA</sequence>
<keyword evidence="3" id="KW-0653">Protein transport</keyword>
<evidence type="ECO:0000256" key="1">
    <source>
        <dbReference type="ARBA" id="ARBA00004496"/>
    </source>
</evidence>
<evidence type="ECO:0000256" key="2">
    <source>
        <dbReference type="ARBA" id="ARBA00022490"/>
    </source>
</evidence>
<dbReference type="InterPro" id="IPR016024">
    <property type="entry name" value="ARM-type_fold"/>
</dbReference>
<dbReference type="PANTHER" id="PTHR10997:SF18">
    <property type="entry name" value="D-IMPORTIN 7_RANBP7"/>
    <property type="match status" value="1"/>
</dbReference>
<accession>A0A5K1JYR7</accession>
<dbReference type="GO" id="GO:0005829">
    <property type="term" value="C:cytosol"/>
    <property type="evidence" value="ECO:0007669"/>
    <property type="project" value="TreeGrafter"/>
</dbReference>
<comment type="subcellular location">
    <subcellularLocation>
        <location evidence="1">Cytoplasm</location>
    </subcellularLocation>
</comment>
<keyword evidence="3" id="KW-0813">Transport</keyword>
<dbReference type="EMBL" id="LR726577">
    <property type="protein sequence ID" value="VWO97867.1"/>
    <property type="molecule type" value="Genomic_DNA"/>
</dbReference>
<feature type="region of interest" description="Disordered" evidence="4">
    <location>
        <begin position="346"/>
        <end position="368"/>
    </location>
</feature>
<name>A0A5K1JYR7_9APHY</name>
<reference evidence="5" key="1">
    <citation type="submission" date="2019-10" db="EMBL/GenBank/DDBJ databases">
        <authorList>
            <person name="Nor Muhammad N."/>
        </authorList>
    </citation>
    <scope>NUCLEOTIDE SEQUENCE</scope>
</reference>
<evidence type="ECO:0000256" key="3">
    <source>
        <dbReference type="ARBA" id="ARBA00022927"/>
    </source>
</evidence>
<dbReference type="InterPro" id="IPR011989">
    <property type="entry name" value="ARM-like"/>
</dbReference>
<feature type="compositionally biased region" description="Acidic residues" evidence="4">
    <location>
        <begin position="358"/>
        <end position="368"/>
    </location>
</feature>
<dbReference type="PANTHER" id="PTHR10997">
    <property type="entry name" value="IMPORTIN-7, 8, 11"/>
    <property type="match status" value="1"/>
</dbReference>
<organism evidence="5">
    <name type="scientific">Ganoderma boninense</name>
    <dbReference type="NCBI Taxonomy" id="34458"/>
    <lineage>
        <taxon>Eukaryota</taxon>
        <taxon>Fungi</taxon>
        <taxon>Dikarya</taxon>
        <taxon>Basidiomycota</taxon>
        <taxon>Agaricomycotina</taxon>
        <taxon>Agaricomycetes</taxon>
        <taxon>Polyporales</taxon>
        <taxon>Polyporaceae</taxon>
        <taxon>Ganoderma</taxon>
    </lineage>
</organism>
<evidence type="ECO:0000313" key="5">
    <source>
        <dbReference type="EMBL" id="VWO97867.1"/>
    </source>
</evidence>
<dbReference type="SUPFAM" id="SSF48371">
    <property type="entry name" value="ARM repeat"/>
    <property type="match status" value="1"/>
</dbReference>
<feature type="region of interest" description="Disordered" evidence="4">
    <location>
        <begin position="303"/>
        <end position="324"/>
    </location>
</feature>
<feature type="compositionally biased region" description="Acidic residues" evidence="4">
    <location>
        <begin position="303"/>
        <end position="315"/>
    </location>
</feature>
<dbReference type="GO" id="GO:0005635">
    <property type="term" value="C:nuclear envelope"/>
    <property type="evidence" value="ECO:0007669"/>
    <property type="project" value="TreeGrafter"/>
</dbReference>
<protein>
    <submittedName>
        <fullName evidence="5">Nitrate reductase</fullName>
    </submittedName>
</protein>
<gene>
    <name evidence="5" type="primary">O00101</name>
</gene>
<proteinExistence type="predicted"/>
<dbReference type="AlphaFoldDB" id="A0A5K1JYR7"/>
<evidence type="ECO:0000256" key="4">
    <source>
        <dbReference type="SAM" id="MobiDB-lite"/>
    </source>
</evidence>